<accession>A0AAE0U6Y5</accession>
<protein>
    <submittedName>
        <fullName evidence="1">Thaumatin family-domain-containing protein</fullName>
    </submittedName>
</protein>
<dbReference type="Proteomes" id="UP001285441">
    <property type="component" value="Unassembled WGS sequence"/>
</dbReference>
<gene>
    <name evidence="1" type="ORF">B0H63DRAFT_457596</name>
</gene>
<name>A0AAE0U6Y5_9PEZI</name>
<reference evidence="1" key="1">
    <citation type="journal article" date="2023" name="Mol. Phylogenet. Evol.">
        <title>Genome-scale phylogeny and comparative genomics of the fungal order Sordariales.</title>
        <authorList>
            <person name="Hensen N."/>
            <person name="Bonometti L."/>
            <person name="Westerberg I."/>
            <person name="Brannstrom I.O."/>
            <person name="Guillou S."/>
            <person name="Cros-Aarteil S."/>
            <person name="Calhoun S."/>
            <person name="Haridas S."/>
            <person name="Kuo A."/>
            <person name="Mondo S."/>
            <person name="Pangilinan J."/>
            <person name="Riley R."/>
            <person name="LaButti K."/>
            <person name="Andreopoulos B."/>
            <person name="Lipzen A."/>
            <person name="Chen C."/>
            <person name="Yan M."/>
            <person name="Daum C."/>
            <person name="Ng V."/>
            <person name="Clum A."/>
            <person name="Steindorff A."/>
            <person name="Ohm R.A."/>
            <person name="Martin F."/>
            <person name="Silar P."/>
            <person name="Natvig D.O."/>
            <person name="Lalanne C."/>
            <person name="Gautier V."/>
            <person name="Ament-Velasquez S.L."/>
            <person name="Kruys A."/>
            <person name="Hutchinson M.I."/>
            <person name="Powell A.J."/>
            <person name="Barry K."/>
            <person name="Miller A.N."/>
            <person name="Grigoriev I.V."/>
            <person name="Debuchy R."/>
            <person name="Gladieux P."/>
            <person name="Hiltunen Thoren M."/>
            <person name="Johannesson H."/>
        </authorList>
    </citation>
    <scope>NUCLEOTIDE SEQUENCE</scope>
    <source>
        <strain evidence="1">CBS 232.78</strain>
    </source>
</reference>
<dbReference type="AlphaFoldDB" id="A0AAE0U6Y5"/>
<dbReference type="PROSITE" id="PS51367">
    <property type="entry name" value="THAUMATIN_2"/>
    <property type="match status" value="1"/>
</dbReference>
<dbReference type="InterPro" id="IPR001938">
    <property type="entry name" value="Thaumatin"/>
</dbReference>
<proteinExistence type="predicted"/>
<sequence length="438" mass="46990">MPRTHDRRGEPPRLARVTAHNGLRKMSLHKRRQPVNVLLERITTGVLASLFVMFSAQQVPGAAASNITDAGSSNSATPIPLVVTNNCHETIWPGIGTQNGIGPGTGGFALEPTFSMQMYVSPNWQGRIWGRTNCSFNSDGTGPSNLNGVNGNGAACLTGDCFGRLDCEFTGQVPTTLAEFNLIGGMDGKQTFYDISLVDGYNLPLAIVYIPAKNTTWIPPNLTNCACIASSGYLGEPSRMGFAYTNVSFPMPYESAQTNFGVANWCPWDLQEYPPSKPGNGIYPYPDDNIQRPVFDPCLSACASTNNPADCCTGVFNDPGVCRPSLYSEQAKAVCPDAYSYAFDDQTSTFIIPTGGGWQVVFCPDGRSTNILETFGPELRSLAAGGRVTDEILSRVTNRTYIETHPPPSSAGPLQPPMGILAVSVLLTAGRMLMGGRF</sequence>
<dbReference type="EMBL" id="JAULSW010000001">
    <property type="protein sequence ID" value="KAK3393157.1"/>
    <property type="molecule type" value="Genomic_DNA"/>
</dbReference>
<keyword evidence="2" id="KW-1185">Reference proteome</keyword>
<dbReference type="CDD" id="cd09215">
    <property type="entry name" value="Thaumatin-like"/>
    <property type="match status" value="1"/>
</dbReference>
<dbReference type="Pfam" id="PF00314">
    <property type="entry name" value="Thaumatin"/>
    <property type="match status" value="1"/>
</dbReference>
<dbReference type="PANTHER" id="PTHR31048">
    <property type="entry name" value="OS03G0233200 PROTEIN"/>
    <property type="match status" value="1"/>
</dbReference>
<comment type="caution">
    <text evidence="1">The sequence shown here is derived from an EMBL/GenBank/DDBJ whole genome shotgun (WGS) entry which is preliminary data.</text>
</comment>
<evidence type="ECO:0000313" key="1">
    <source>
        <dbReference type="EMBL" id="KAK3393157.1"/>
    </source>
</evidence>
<reference evidence="1" key="2">
    <citation type="submission" date="2023-06" db="EMBL/GenBank/DDBJ databases">
        <authorList>
            <consortium name="Lawrence Berkeley National Laboratory"/>
            <person name="Haridas S."/>
            <person name="Hensen N."/>
            <person name="Bonometti L."/>
            <person name="Westerberg I."/>
            <person name="Brannstrom I.O."/>
            <person name="Guillou S."/>
            <person name="Cros-Aarteil S."/>
            <person name="Calhoun S."/>
            <person name="Kuo A."/>
            <person name="Mondo S."/>
            <person name="Pangilinan J."/>
            <person name="Riley R."/>
            <person name="LaButti K."/>
            <person name="Andreopoulos B."/>
            <person name="Lipzen A."/>
            <person name="Chen C."/>
            <person name="Yanf M."/>
            <person name="Daum C."/>
            <person name="Ng V."/>
            <person name="Clum A."/>
            <person name="Steindorff A."/>
            <person name="Ohm R."/>
            <person name="Martin F."/>
            <person name="Silar P."/>
            <person name="Natvig D."/>
            <person name="Lalanne C."/>
            <person name="Gautier V."/>
            <person name="Ament-velasquez S.L."/>
            <person name="Kruys A."/>
            <person name="Hutchinson M.I."/>
            <person name="Powell A.J."/>
            <person name="Barry K."/>
            <person name="Miller A.N."/>
            <person name="Grigoriev I.V."/>
            <person name="Debuchy R."/>
            <person name="Gladieux P."/>
            <person name="Thoren M.H."/>
            <person name="Johannesson H."/>
        </authorList>
    </citation>
    <scope>NUCLEOTIDE SEQUENCE</scope>
    <source>
        <strain evidence="1">CBS 232.78</strain>
    </source>
</reference>
<dbReference type="InterPro" id="IPR037176">
    <property type="entry name" value="Osmotin/thaumatin-like_sf"/>
</dbReference>
<dbReference type="SMART" id="SM00205">
    <property type="entry name" value="THN"/>
    <property type="match status" value="1"/>
</dbReference>
<evidence type="ECO:0000313" key="2">
    <source>
        <dbReference type="Proteomes" id="UP001285441"/>
    </source>
</evidence>
<dbReference type="SUPFAM" id="SSF49870">
    <property type="entry name" value="Osmotin, thaumatin-like protein"/>
    <property type="match status" value="1"/>
</dbReference>
<organism evidence="1 2">
    <name type="scientific">Podospora didyma</name>
    <dbReference type="NCBI Taxonomy" id="330526"/>
    <lineage>
        <taxon>Eukaryota</taxon>
        <taxon>Fungi</taxon>
        <taxon>Dikarya</taxon>
        <taxon>Ascomycota</taxon>
        <taxon>Pezizomycotina</taxon>
        <taxon>Sordariomycetes</taxon>
        <taxon>Sordariomycetidae</taxon>
        <taxon>Sordariales</taxon>
        <taxon>Podosporaceae</taxon>
        <taxon>Podospora</taxon>
    </lineage>
</organism>
<dbReference type="Gene3D" id="2.60.110.10">
    <property type="entry name" value="Thaumatin"/>
    <property type="match status" value="1"/>
</dbReference>